<gene>
    <name evidence="9" type="ORF">DXN05_02735</name>
</gene>
<dbReference type="InterPro" id="IPR057601">
    <property type="entry name" value="Oar-like_b-barrel"/>
</dbReference>
<comment type="caution">
    <text evidence="9">The sequence shown here is derived from an EMBL/GenBank/DDBJ whole genome shotgun (WGS) entry which is preliminary data.</text>
</comment>
<dbReference type="InterPro" id="IPR039426">
    <property type="entry name" value="TonB-dep_rcpt-like"/>
</dbReference>
<dbReference type="PANTHER" id="PTHR30069:SF46">
    <property type="entry name" value="OAR PROTEIN"/>
    <property type="match status" value="1"/>
</dbReference>
<keyword evidence="4" id="KW-0812">Transmembrane</keyword>
<dbReference type="EMBL" id="QTJU01000001">
    <property type="protein sequence ID" value="RFM29908.1"/>
    <property type="molecule type" value="Genomic_DNA"/>
</dbReference>
<evidence type="ECO:0000256" key="6">
    <source>
        <dbReference type="ARBA" id="ARBA00023237"/>
    </source>
</evidence>
<comment type="subcellular location">
    <subcellularLocation>
        <location evidence="1">Cell outer membrane</location>
        <topology evidence="1">Multi-pass membrane protein</topology>
    </subcellularLocation>
</comment>
<evidence type="ECO:0000256" key="3">
    <source>
        <dbReference type="ARBA" id="ARBA00022452"/>
    </source>
</evidence>
<evidence type="ECO:0000313" key="9">
    <source>
        <dbReference type="EMBL" id="RFM29908.1"/>
    </source>
</evidence>
<evidence type="ECO:0000256" key="4">
    <source>
        <dbReference type="ARBA" id="ARBA00022692"/>
    </source>
</evidence>
<dbReference type="PANTHER" id="PTHR30069">
    <property type="entry name" value="TONB-DEPENDENT OUTER MEMBRANE RECEPTOR"/>
    <property type="match status" value="1"/>
</dbReference>
<dbReference type="Gene3D" id="2.60.40.1120">
    <property type="entry name" value="Carboxypeptidase-like, regulatory domain"/>
    <property type="match status" value="1"/>
</dbReference>
<dbReference type="Proteomes" id="UP000261284">
    <property type="component" value="Unassembled WGS sequence"/>
</dbReference>
<keyword evidence="9" id="KW-0675">Receptor</keyword>
<dbReference type="Gene3D" id="2.40.170.20">
    <property type="entry name" value="TonB-dependent receptor, beta-barrel domain"/>
    <property type="match status" value="1"/>
</dbReference>
<evidence type="ECO:0000256" key="5">
    <source>
        <dbReference type="ARBA" id="ARBA00023136"/>
    </source>
</evidence>
<dbReference type="GO" id="GO:0009279">
    <property type="term" value="C:cell outer membrane"/>
    <property type="evidence" value="ECO:0007669"/>
    <property type="project" value="UniProtKB-SubCell"/>
</dbReference>
<dbReference type="Pfam" id="PF13620">
    <property type="entry name" value="CarboxypepD_reg"/>
    <property type="match status" value="1"/>
</dbReference>
<protein>
    <submittedName>
        <fullName evidence="9">TonB-dependent receptor</fullName>
    </submittedName>
</protein>
<dbReference type="InterPro" id="IPR036942">
    <property type="entry name" value="Beta-barrel_TonB_sf"/>
</dbReference>
<dbReference type="SUPFAM" id="SSF49464">
    <property type="entry name" value="Carboxypeptidase regulatory domain-like"/>
    <property type="match status" value="1"/>
</dbReference>
<sequence length="1094" mass="121040">MRRIVLLLSLITLSALVLPASLLAQITTAQMSGKVTGSKGEALQGVSIKLSNPATASNYSTQTNAEGRYFLPNLNPGGPYTVTVTFVGRKTEERNDVNLSLGANTISFQLLEESATLETVVVRGGGRKGGLKTGSGIAFGQSQIRNMPTASRSLQDITRATPQSNNNSFGGTNFRYNNVTIDGAINNDAIGFSPSLGGQTNASGQPGSSTRTNPVSIDAVQDIQVYLAPFDVKIGNFLGGSINAVTRSGTNEVHGSVYGFGRNAAITGKNKAGDGSKEPSGFHEYQTGFRIGFPIIKDKLFFFTNEEITDRQDPVILAAGSKDMPIITKAEADQISQYVENNYGKLGFHPGTSDNYNIYSKSTKYFNRLDWHINAKNQLSIRNNTITSRATNLERDQQNFRFSSIDFEQHNNQTSTVAELKSRFNNSVSNSLVVGYSSIHDYRDPLSNPATPQIQIASRGGTIFLGTDREGSIFNMKQKTFEFTDNLTYFKGNHTFTLGTHNEFYNINYGFVNSWNGRVDYGSINDFLLNQPSRVRTNYNYSDNSRDYIMANPPAKFKINLYSLYLQDEIAIGDRFKLTPGIRVDLADMPNKQPLSVKTTGAPVDPNFGTTYSYTKPKDIKNDFLGQLQVSPRLGFNFDILGNQHLVLRGGTGVFTGRIPFAWLGYSYYNNGVTYGSFDKSYTYTGATPSKPAAGSDPIRNSLEGNNGAANFATANNVNVKDATGATQVDLIDNNFKMPQAWKSDLALDYTTNDNWKFTIEGVYTKVIHDLKFQQINYVDNPTYLVYDTKHQQPIFSGTKINPLFTNAYLLSNTNQGHRYSITGQISKAFPFGLNANVAYTYGQAKDITNGIRNSMESNWQLNQALNPNSPTLAYSNFDVRHRIVANVNYRLDWAKDNKWVSNFTMFFTGASGAPYSYGFVNATIDGTGQQVSLVYIPKVGETVNFFKDIDGGQTAVQQAAAFDNYINNNKYLNSRRGDFTERNGGRTPWNTQLDFRFAQDFNIKQGGKVKHTITFTYDIINLTNLLNKDWGVQYFSPNTFNSMSSVGLKKGPSGTGGNATTYPTYTWADPGKPYSVDFFSSRFQMQLGLRYSF</sequence>
<evidence type="ECO:0000313" key="10">
    <source>
        <dbReference type="Proteomes" id="UP000261284"/>
    </source>
</evidence>
<keyword evidence="7" id="KW-0732">Signal</keyword>
<keyword evidence="5" id="KW-0472">Membrane</keyword>
<reference evidence="9 10" key="1">
    <citation type="submission" date="2018-08" db="EMBL/GenBank/DDBJ databases">
        <title>Chitinophagaceae sp. K23C18032701, a novel bacterium isolated from forest soil.</title>
        <authorList>
            <person name="Wang C."/>
        </authorList>
    </citation>
    <scope>NUCLEOTIDE SEQUENCE [LARGE SCALE GENOMIC DNA]</scope>
    <source>
        <strain evidence="9 10">K23C18032701</strain>
    </source>
</reference>
<accession>A0A3E1NQ38</accession>
<dbReference type="GO" id="GO:0044718">
    <property type="term" value="P:siderophore transmembrane transport"/>
    <property type="evidence" value="ECO:0007669"/>
    <property type="project" value="TreeGrafter"/>
</dbReference>
<dbReference type="SUPFAM" id="SSF56935">
    <property type="entry name" value="Porins"/>
    <property type="match status" value="1"/>
</dbReference>
<feature type="chain" id="PRO_5017595809" evidence="7">
    <location>
        <begin position="25"/>
        <end position="1094"/>
    </location>
</feature>
<evidence type="ECO:0000256" key="2">
    <source>
        <dbReference type="ARBA" id="ARBA00022448"/>
    </source>
</evidence>
<organism evidence="9 10">
    <name type="scientific">Deminuibacter soli</name>
    <dbReference type="NCBI Taxonomy" id="2291815"/>
    <lineage>
        <taxon>Bacteria</taxon>
        <taxon>Pseudomonadati</taxon>
        <taxon>Bacteroidota</taxon>
        <taxon>Chitinophagia</taxon>
        <taxon>Chitinophagales</taxon>
        <taxon>Chitinophagaceae</taxon>
        <taxon>Deminuibacter</taxon>
    </lineage>
</organism>
<dbReference type="AlphaFoldDB" id="A0A3E1NQ38"/>
<feature type="domain" description="TonB-dependent transporter Oar-like beta-barrel" evidence="8">
    <location>
        <begin position="245"/>
        <end position="1048"/>
    </location>
</feature>
<feature type="signal peptide" evidence="7">
    <location>
        <begin position="1"/>
        <end position="24"/>
    </location>
</feature>
<evidence type="ECO:0000259" key="8">
    <source>
        <dbReference type="Pfam" id="PF25183"/>
    </source>
</evidence>
<keyword evidence="10" id="KW-1185">Reference proteome</keyword>
<dbReference type="Pfam" id="PF25183">
    <property type="entry name" value="OMP_b-brl_4"/>
    <property type="match status" value="1"/>
</dbReference>
<keyword evidence="2" id="KW-0813">Transport</keyword>
<keyword evidence="6" id="KW-0998">Cell outer membrane</keyword>
<dbReference type="InterPro" id="IPR008969">
    <property type="entry name" value="CarboxyPept-like_regulatory"/>
</dbReference>
<keyword evidence="3" id="KW-1134">Transmembrane beta strand</keyword>
<dbReference type="GO" id="GO:0015344">
    <property type="term" value="F:siderophore uptake transmembrane transporter activity"/>
    <property type="evidence" value="ECO:0007669"/>
    <property type="project" value="TreeGrafter"/>
</dbReference>
<evidence type="ECO:0000256" key="7">
    <source>
        <dbReference type="SAM" id="SignalP"/>
    </source>
</evidence>
<evidence type="ECO:0000256" key="1">
    <source>
        <dbReference type="ARBA" id="ARBA00004571"/>
    </source>
</evidence>
<dbReference type="RefSeq" id="WP_116845663.1">
    <property type="nucleotide sequence ID" value="NZ_QTJU01000001.1"/>
</dbReference>
<name>A0A3E1NQ38_9BACT</name>
<dbReference type="OrthoDB" id="9768147at2"/>
<proteinExistence type="predicted"/>